<feature type="domain" description="Glucose-methanol-choline oxidoreductase C-terminal" evidence="2">
    <location>
        <begin position="143"/>
        <end position="202"/>
    </location>
</feature>
<evidence type="ECO:0000256" key="1">
    <source>
        <dbReference type="ARBA" id="ARBA00010790"/>
    </source>
</evidence>
<dbReference type="InterPro" id="IPR012132">
    <property type="entry name" value="GMC_OxRdtase"/>
</dbReference>
<proteinExistence type="inferred from homology"/>
<dbReference type="AlphaFoldDB" id="A0AAU9U4U2"/>
<dbReference type="Gene3D" id="3.50.50.60">
    <property type="entry name" value="FAD/NAD(P)-binding domain"/>
    <property type="match status" value="1"/>
</dbReference>
<dbReference type="Proteomes" id="UP001153954">
    <property type="component" value="Unassembled WGS sequence"/>
</dbReference>
<evidence type="ECO:0000259" key="2">
    <source>
        <dbReference type="Pfam" id="PF05199"/>
    </source>
</evidence>
<dbReference type="InterPro" id="IPR036188">
    <property type="entry name" value="FAD/NAD-bd_sf"/>
</dbReference>
<accession>A0AAU9U4U2</accession>
<dbReference type="PANTHER" id="PTHR11552:SF158">
    <property type="entry name" value="GH23626P-RELATED"/>
    <property type="match status" value="1"/>
</dbReference>
<dbReference type="EMBL" id="CAKOGL010000013">
    <property type="protein sequence ID" value="CAH2093792.1"/>
    <property type="molecule type" value="Genomic_DNA"/>
</dbReference>
<sequence>MLSGIGPKDDLTQKNITTLVNLRVGYNLQDHWALGGLTFLINSTDSLRFETVATIDNIIQYFTQHTGPLSAPTGTEAIAFFHTQDENNEDGYPDLELLFVGGSIVSQVANKYVFSIEDDIYNTVYEPISDKHTWMVFPMLLLPRSSGRIALRSKNPYEKPRIYANYFTDGGHDERIILYGIRKAIQLSNTKAFQKFGSKLHDIPIPQCAKY</sequence>
<name>A0AAU9U4U2_EUPED</name>
<dbReference type="InterPro" id="IPR007867">
    <property type="entry name" value="GMC_OxRtase_C"/>
</dbReference>
<dbReference type="PANTHER" id="PTHR11552">
    <property type="entry name" value="GLUCOSE-METHANOL-CHOLINE GMC OXIDOREDUCTASE"/>
    <property type="match status" value="1"/>
</dbReference>
<dbReference type="Pfam" id="PF05199">
    <property type="entry name" value="GMC_oxred_C"/>
    <property type="match status" value="1"/>
</dbReference>
<dbReference type="Gene3D" id="3.30.560.10">
    <property type="entry name" value="Glucose Oxidase, domain 3"/>
    <property type="match status" value="1"/>
</dbReference>
<dbReference type="GO" id="GO:0016614">
    <property type="term" value="F:oxidoreductase activity, acting on CH-OH group of donors"/>
    <property type="evidence" value="ECO:0007669"/>
    <property type="project" value="InterPro"/>
</dbReference>
<protein>
    <recommendedName>
        <fullName evidence="2">Glucose-methanol-choline oxidoreductase C-terminal domain-containing protein</fullName>
    </recommendedName>
</protein>
<reference evidence="3" key="1">
    <citation type="submission" date="2022-03" db="EMBL/GenBank/DDBJ databases">
        <authorList>
            <person name="Tunstrom K."/>
        </authorList>
    </citation>
    <scope>NUCLEOTIDE SEQUENCE</scope>
</reference>
<comment type="caution">
    <text evidence="3">The sequence shown here is derived from an EMBL/GenBank/DDBJ whole genome shotgun (WGS) entry which is preliminary data.</text>
</comment>
<dbReference type="GO" id="GO:0050660">
    <property type="term" value="F:flavin adenine dinucleotide binding"/>
    <property type="evidence" value="ECO:0007669"/>
    <property type="project" value="InterPro"/>
</dbReference>
<comment type="similarity">
    <text evidence="1">Belongs to the GMC oxidoreductase family.</text>
</comment>
<dbReference type="SUPFAM" id="SSF54373">
    <property type="entry name" value="FAD-linked reductases, C-terminal domain"/>
    <property type="match status" value="1"/>
</dbReference>
<gene>
    <name evidence="3" type="ORF">EEDITHA_LOCUS9422</name>
</gene>
<keyword evidence="4" id="KW-1185">Reference proteome</keyword>
<evidence type="ECO:0000313" key="3">
    <source>
        <dbReference type="EMBL" id="CAH2093792.1"/>
    </source>
</evidence>
<organism evidence="3 4">
    <name type="scientific">Euphydryas editha</name>
    <name type="common">Edith's checkerspot</name>
    <dbReference type="NCBI Taxonomy" id="104508"/>
    <lineage>
        <taxon>Eukaryota</taxon>
        <taxon>Metazoa</taxon>
        <taxon>Ecdysozoa</taxon>
        <taxon>Arthropoda</taxon>
        <taxon>Hexapoda</taxon>
        <taxon>Insecta</taxon>
        <taxon>Pterygota</taxon>
        <taxon>Neoptera</taxon>
        <taxon>Endopterygota</taxon>
        <taxon>Lepidoptera</taxon>
        <taxon>Glossata</taxon>
        <taxon>Ditrysia</taxon>
        <taxon>Papilionoidea</taxon>
        <taxon>Nymphalidae</taxon>
        <taxon>Nymphalinae</taxon>
        <taxon>Euphydryas</taxon>
    </lineage>
</organism>
<evidence type="ECO:0000313" key="4">
    <source>
        <dbReference type="Proteomes" id="UP001153954"/>
    </source>
</evidence>